<evidence type="ECO:0000256" key="3">
    <source>
        <dbReference type="ARBA" id="ARBA00011291"/>
    </source>
</evidence>
<evidence type="ECO:0000256" key="8">
    <source>
        <dbReference type="ARBA" id="ARBA00022989"/>
    </source>
</evidence>
<keyword evidence="9 12" id="KW-0406">Ion transport</keyword>
<dbReference type="GO" id="GO:0045259">
    <property type="term" value="C:proton-transporting ATP synthase complex"/>
    <property type="evidence" value="ECO:0007669"/>
    <property type="project" value="UniProtKB-KW"/>
</dbReference>
<keyword evidence="10 12" id="KW-0496">Mitochondrion</keyword>
<comment type="subcellular location">
    <subcellularLocation>
        <location evidence="1 12">Mitochondrion membrane</location>
        <topology evidence="1 12">Single-pass membrane protein</topology>
    </subcellularLocation>
</comment>
<evidence type="ECO:0000256" key="13">
    <source>
        <dbReference type="SAM" id="Phobius"/>
    </source>
</evidence>
<evidence type="ECO:0000256" key="12">
    <source>
        <dbReference type="RuleBase" id="RU003661"/>
    </source>
</evidence>
<dbReference type="GO" id="GO:0015078">
    <property type="term" value="F:proton transmembrane transporter activity"/>
    <property type="evidence" value="ECO:0007669"/>
    <property type="project" value="InterPro"/>
</dbReference>
<keyword evidence="5 12" id="KW-0138">CF(0)</keyword>
<keyword evidence="7 12" id="KW-0375">Hydrogen ion transport</keyword>
<sequence length="51" mass="6597">MPQMTPMNWMILYFFFILTFLIMNFFNYFYLSMNLKFKSFLKKKNTFNWKW</sequence>
<evidence type="ECO:0000256" key="6">
    <source>
        <dbReference type="ARBA" id="ARBA00022692"/>
    </source>
</evidence>
<evidence type="ECO:0000256" key="4">
    <source>
        <dbReference type="ARBA" id="ARBA00022448"/>
    </source>
</evidence>
<proteinExistence type="inferred from homology"/>
<keyword evidence="8 13" id="KW-1133">Transmembrane helix</keyword>
<gene>
    <name evidence="14" type="primary">atp8</name>
</gene>
<reference evidence="14" key="1">
    <citation type="journal article" date="2016" name="Mol. Ecol. Resour.">
        <title>Lessons from genome skimming of arthropod-preserving ethanol.</title>
        <authorList>
            <person name="Linard B."/>
            <person name="Arribas P."/>
            <person name="Andujar C."/>
            <person name="Crampton-Platt A."/>
            <person name="Vogler A.P."/>
        </authorList>
    </citation>
    <scope>NUCLEOTIDE SEQUENCE</scope>
</reference>
<dbReference type="GO" id="GO:0031966">
    <property type="term" value="C:mitochondrial membrane"/>
    <property type="evidence" value="ECO:0007669"/>
    <property type="project" value="UniProtKB-SubCell"/>
</dbReference>
<name>A0A191ZRV8_9COLE</name>
<evidence type="ECO:0000313" key="14">
    <source>
        <dbReference type="EMBL" id="ANJ70597.1"/>
    </source>
</evidence>
<evidence type="ECO:0000256" key="7">
    <source>
        <dbReference type="ARBA" id="ARBA00022781"/>
    </source>
</evidence>
<protein>
    <recommendedName>
        <fullName evidence="12">ATP synthase complex subunit 8</fullName>
    </recommendedName>
</protein>
<keyword evidence="11 13" id="KW-0472">Membrane</keyword>
<dbReference type="Pfam" id="PF00895">
    <property type="entry name" value="ATP-synt_8"/>
    <property type="match status" value="1"/>
</dbReference>
<feature type="transmembrane region" description="Helical" evidence="13">
    <location>
        <begin position="12"/>
        <end position="31"/>
    </location>
</feature>
<keyword evidence="4 12" id="KW-0813">Transport</keyword>
<comment type="similarity">
    <text evidence="2 12">Belongs to the ATPase protein 8 family.</text>
</comment>
<evidence type="ECO:0000256" key="1">
    <source>
        <dbReference type="ARBA" id="ARBA00004304"/>
    </source>
</evidence>
<dbReference type="EMBL" id="KT876907">
    <property type="protein sequence ID" value="ANJ70597.1"/>
    <property type="molecule type" value="Genomic_DNA"/>
</dbReference>
<evidence type="ECO:0000256" key="9">
    <source>
        <dbReference type="ARBA" id="ARBA00023065"/>
    </source>
</evidence>
<dbReference type="InterPro" id="IPR001421">
    <property type="entry name" value="ATP8_metazoa"/>
</dbReference>
<evidence type="ECO:0000256" key="5">
    <source>
        <dbReference type="ARBA" id="ARBA00022547"/>
    </source>
</evidence>
<organism evidence="14">
    <name type="scientific">Noterus clavicornis BMNH1425090</name>
    <dbReference type="NCBI Taxonomy" id="2558029"/>
    <lineage>
        <taxon>Eukaryota</taxon>
        <taxon>Metazoa</taxon>
        <taxon>Ecdysozoa</taxon>
        <taxon>Arthropoda</taxon>
        <taxon>Hexapoda</taxon>
        <taxon>Insecta</taxon>
        <taxon>Pterygota</taxon>
        <taxon>Neoptera</taxon>
        <taxon>Endopterygota</taxon>
        <taxon>Coleoptera</taxon>
        <taxon>Adephaga</taxon>
        <taxon>Dytiscoidea</taxon>
        <taxon>Noteridae</taxon>
        <taxon>Noterus</taxon>
    </lineage>
</organism>
<keyword evidence="6 12" id="KW-0812">Transmembrane</keyword>
<dbReference type="AlphaFoldDB" id="A0A191ZRV8"/>
<evidence type="ECO:0000256" key="10">
    <source>
        <dbReference type="ARBA" id="ARBA00023128"/>
    </source>
</evidence>
<accession>A0A191ZRV8</accession>
<evidence type="ECO:0000256" key="2">
    <source>
        <dbReference type="ARBA" id="ARBA00008892"/>
    </source>
</evidence>
<dbReference type="GO" id="GO:0015986">
    <property type="term" value="P:proton motive force-driven ATP synthesis"/>
    <property type="evidence" value="ECO:0007669"/>
    <property type="project" value="InterPro"/>
</dbReference>
<comment type="subunit">
    <text evidence="3">F-type ATPases have 2 components, CF(1) - the catalytic core - and CF(0) - the membrane proton channel.</text>
</comment>
<evidence type="ECO:0000256" key="11">
    <source>
        <dbReference type="ARBA" id="ARBA00023136"/>
    </source>
</evidence>
<geneLocation type="mitochondrion" evidence="14"/>